<dbReference type="InterPro" id="IPR012919">
    <property type="entry name" value="SUN_dom"/>
</dbReference>
<name>A0ABR2YYR2_9CHLO</name>
<dbReference type="PANTHER" id="PTHR12953:SF0">
    <property type="entry name" value="SUN DOMAIN-CONTAINING OSSIFICATION FACTOR"/>
    <property type="match status" value="1"/>
</dbReference>
<reference evidence="8 9" key="1">
    <citation type="journal article" date="2024" name="Nat. Commun.">
        <title>Phylogenomics reveals the evolutionary origins of lichenization in chlorophyte algae.</title>
        <authorList>
            <person name="Puginier C."/>
            <person name="Libourel C."/>
            <person name="Otte J."/>
            <person name="Skaloud P."/>
            <person name="Haon M."/>
            <person name="Grisel S."/>
            <person name="Petersen M."/>
            <person name="Berrin J.G."/>
            <person name="Delaux P.M."/>
            <person name="Dal Grande F."/>
            <person name="Keller J."/>
        </authorList>
    </citation>
    <scope>NUCLEOTIDE SEQUENCE [LARGE SCALE GENOMIC DNA]</scope>
    <source>
        <strain evidence="8 9">SAG 216-7</strain>
    </source>
</reference>
<evidence type="ECO:0000256" key="6">
    <source>
        <dbReference type="SAM" id="Phobius"/>
    </source>
</evidence>
<proteinExistence type="predicted"/>
<evidence type="ECO:0000256" key="5">
    <source>
        <dbReference type="SAM" id="MobiDB-lite"/>
    </source>
</evidence>
<organism evidence="8 9">
    <name type="scientific">Coccomyxa subellipsoidea</name>
    <dbReference type="NCBI Taxonomy" id="248742"/>
    <lineage>
        <taxon>Eukaryota</taxon>
        <taxon>Viridiplantae</taxon>
        <taxon>Chlorophyta</taxon>
        <taxon>core chlorophytes</taxon>
        <taxon>Trebouxiophyceae</taxon>
        <taxon>Trebouxiophyceae incertae sedis</taxon>
        <taxon>Coccomyxaceae</taxon>
        <taxon>Coccomyxa</taxon>
    </lineage>
</organism>
<keyword evidence="9" id="KW-1185">Reference proteome</keyword>
<dbReference type="PANTHER" id="PTHR12953">
    <property type="entry name" value="MEMBRANE PROTEIN CH1 RELATED"/>
    <property type="match status" value="1"/>
</dbReference>
<dbReference type="Proteomes" id="UP001491310">
    <property type="component" value="Unassembled WGS sequence"/>
</dbReference>
<keyword evidence="3 6" id="KW-1133">Transmembrane helix</keyword>
<keyword evidence="2 6" id="KW-0812">Transmembrane</keyword>
<feature type="transmembrane region" description="Helical" evidence="6">
    <location>
        <begin position="496"/>
        <end position="516"/>
    </location>
</feature>
<comment type="subcellular location">
    <subcellularLocation>
        <location evidence="1">Endomembrane system</location>
    </subcellularLocation>
</comment>
<evidence type="ECO:0000313" key="9">
    <source>
        <dbReference type="Proteomes" id="UP001491310"/>
    </source>
</evidence>
<feature type="domain" description="SUN" evidence="7">
    <location>
        <begin position="1"/>
        <end position="162"/>
    </location>
</feature>
<evidence type="ECO:0000256" key="1">
    <source>
        <dbReference type="ARBA" id="ARBA00004308"/>
    </source>
</evidence>
<feature type="region of interest" description="Disordered" evidence="5">
    <location>
        <begin position="159"/>
        <end position="234"/>
    </location>
</feature>
<dbReference type="InterPro" id="IPR045120">
    <property type="entry name" value="Suco/Slp1-like"/>
</dbReference>
<gene>
    <name evidence="8" type="ORF">WJX75_003734</name>
</gene>
<evidence type="ECO:0000256" key="3">
    <source>
        <dbReference type="ARBA" id="ARBA00022989"/>
    </source>
</evidence>
<protein>
    <recommendedName>
        <fullName evidence="7">SUN domain-containing protein</fullName>
    </recommendedName>
</protein>
<evidence type="ECO:0000256" key="2">
    <source>
        <dbReference type="ARBA" id="ARBA00022692"/>
    </source>
</evidence>
<dbReference type="PROSITE" id="PS51469">
    <property type="entry name" value="SUN"/>
    <property type="match status" value="1"/>
</dbReference>
<feature type="region of interest" description="Disordered" evidence="5">
    <location>
        <begin position="249"/>
        <end position="295"/>
    </location>
</feature>
<keyword evidence="4 6" id="KW-0472">Membrane</keyword>
<evidence type="ECO:0000313" key="8">
    <source>
        <dbReference type="EMBL" id="KAK9916525.1"/>
    </source>
</evidence>
<feature type="transmembrane region" description="Helical" evidence="6">
    <location>
        <begin position="522"/>
        <end position="544"/>
    </location>
</feature>
<sequence>MVAEHEEEEERHNFALAKDGSKIVAANKEARKAESILDSDGDTFLKNECKADKWVLVELSQVTKVDLIKLSQYELYSSRVRDFEVFGRQSHPRSDGSDYGRHLNSSSWQLLGRFTAGNLKGTQAFPAQQPAWSKYLQLRFLTHYGSEPVCALNDEPEAAGKETAGLSHPPKTVESSEGAGSDAPSIRPAVDSKPAPGEDGAEVQAGPEMSAGAVSEDKAAPVTEPGKAEDGKKRAMYSGVATSIDSLPVPAAPIESMGSSSGSGKGEVAQGEITGRQQGSLESERVESAPKASVDKKELVGSVPVVVETLVSDAIGTSVGTVPGMPTEAEAVAATKEGKGRNGQAPEKEKELLLAGNSAGSSKARNGGTVYDILVSEIKALKLQQKMVPRALSDLQKNVTSAVSAIAAEMSSFHQRIADLEANYVVPSICLPDETQETGAGVFALDSGRRSPSQFASQQDVGPAAGGVQQGLDMHSIAQELAALRTAAERANRREFAMVMVIAMLCALLVLSLPWVGSQNPIFRGAVILLALANGCVGLLLHYANALPALEKGRFQNVQGFVGI</sequence>
<evidence type="ECO:0000256" key="4">
    <source>
        <dbReference type="ARBA" id="ARBA00023136"/>
    </source>
</evidence>
<evidence type="ECO:0000259" key="7">
    <source>
        <dbReference type="PROSITE" id="PS51469"/>
    </source>
</evidence>
<dbReference type="Gene3D" id="2.60.120.260">
    <property type="entry name" value="Galactose-binding domain-like"/>
    <property type="match status" value="1"/>
</dbReference>
<comment type="caution">
    <text evidence="8">The sequence shown here is derived from an EMBL/GenBank/DDBJ whole genome shotgun (WGS) entry which is preliminary data.</text>
</comment>
<dbReference type="EMBL" id="JALJOT010000003">
    <property type="protein sequence ID" value="KAK9916525.1"/>
    <property type="molecule type" value="Genomic_DNA"/>
</dbReference>
<dbReference type="Pfam" id="PF07738">
    <property type="entry name" value="Sad1_UNC"/>
    <property type="match status" value="1"/>
</dbReference>
<feature type="compositionally biased region" description="Basic and acidic residues" evidence="5">
    <location>
        <begin position="282"/>
        <end position="295"/>
    </location>
</feature>
<accession>A0ABR2YYR2</accession>